<feature type="domain" description="DUF4005" evidence="8">
    <location>
        <begin position="372"/>
        <end position="482"/>
    </location>
</feature>
<dbReference type="AlphaFoldDB" id="A0A498JPQ3"/>
<comment type="caution">
    <text evidence="9">The sequence shown here is derived from an EMBL/GenBank/DDBJ whole genome shotgun (WGS) entry which is preliminary data.</text>
</comment>
<reference evidence="9 10" key="1">
    <citation type="submission" date="2018-10" db="EMBL/GenBank/DDBJ databases">
        <title>A high-quality apple genome assembly.</title>
        <authorList>
            <person name="Hu J."/>
        </authorList>
    </citation>
    <scope>NUCLEOTIDE SEQUENCE [LARGE SCALE GENOMIC DNA]</scope>
    <source>
        <strain evidence="10">cv. HFTH1</strain>
        <tissue evidence="9">Young leaf</tissue>
    </source>
</reference>
<keyword evidence="10" id="KW-1185">Reference proteome</keyword>
<keyword evidence="2" id="KW-0963">Cytoplasm</keyword>
<accession>A0A498JPQ3</accession>
<comment type="subunit">
    <text evidence="6">Binds to multiple calmodulin (CaM) in the presence of Ca(2+) and CaM-like proteins.</text>
</comment>
<dbReference type="Pfam" id="PF00612">
    <property type="entry name" value="IQ"/>
    <property type="match status" value="2"/>
</dbReference>
<dbReference type="GO" id="GO:0005737">
    <property type="term" value="C:cytoplasm"/>
    <property type="evidence" value="ECO:0007669"/>
    <property type="project" value="UniProtKB-SubCell"/>
</dbReference>
<dbReference type="Gene3D" id="1.20.5.190">
    <property type="match status" value="1"/>
</dbReference>
<feature type="region of interest" description="Disordered" evidence="7">
    <location>
        <begin position="1"/>
        <end position="47"/>
    </location>
</feature>
<dbReference type="Pfam" id="PF13178">
    <property type="entry name" value="DUF4005"/>
    <property type="match status" value="1"/>
</dbReference>
<feature type="compositionally biased region" description="Polar residues" evidence="7">
    <location>
        <begin position="1"/>
        <end position="10"/>
    </location>
</feature>
<evidence type="ECO:0000256" key="1">
    <source>
        <dbReference type="ARBA" id="ARBA00004496"/>
    </source>
</evidence>
<evidence type="ECO:0000256" key="4">
    <source>
        <dbReference type="ARBA" id="ARBA00022860"/>
    </source>
</evidence>
<feature type="region of interest" description="Disordered" evidence="7">
    <location>
        <begin position="418"/>
        <end position="447"/>
    </location>
</feature>
<evidence type="ECO:0000313" key="10">
    <source>
        <dbReference type="Proteomes" id="UP000290289"/>
    </source>
</evidence>
<evidence type="ECO:0000256" key="6">
    <source>
        <dbReference type="ARBA" id="ARBA00024378"/>
    </source>
</evidence>
<sequence length="517" mass="58201">MGKKSGTSWLTIVKGAFRSPTKDYDQPKSSRRRDEHEPKEEEKKREKRRWLFRKPTLHVQQCEVRTVTVDASAPVNPVLDAEQRHAIAVAAATAAVATAQAAVDIVRLTRPNNFAREHYAATLIQTTFRGYLARRALHALKGLVKLQALVRGHNVRKQAKLTLKCMQALVRVQDQVRNERSRLSHDAGRNSMFAETGLHLWESRYLQDIRDRKSICREKSRGEDYWDKGLEPVLHSRKEAALKREKALAYAFSHQIWRPERNPSSGDDAELEERTRWLERWMATKQFENRSRASIDKRNSIKTVEIDTNSRPSSCTSSNVPISSSHSQHQKQPASYAIASASPLHKSQYMNHLSPATPSPSKPKALKVRTASPRCPKEEKYYCSSAAHTPSLSGTNAYWGFRGAMCRSGTPNYMAATESAKAKARSLSTPKTRPSTPERERGSGSAKKRLLYPVSAEPQHHNCVGIDCSSFSQNSRSPSFKSVQNNGYDGRENLSSYADTLGGEISPCSTTDLWWLK</sequence>
<dbReference type="InterPro" id="IPR000048">
    <property type="entry name" value="IQ_motif_EF-hand-BS"/>
</dbReference>
<dbReference type="SMART" id="SM00015">
    <property type="entry name" value="IQ"/>
    <property type="match status" value="2"/>
</dbReference>
<comment type="subcellular location">
    <subcellularLocation>
        <location evidence="1">Cytoplasm</location>
    </subcellularLocation>
</comment>
<dbReference type="Proteomes" id="UP000290289">
    <property type="component" value="Chromosome 6"/>
</dbReference>
<comment type="similarity">
    <text evidence="5">Belongs to the IQD family.</text>
</comment>
<dbReference type="CDD" id="cd23767">
    <property type="entry name" value="IQCD"/>
    <property type="match status" value="1"/>
</dbReference>
<evidence type="ECO:0000259" key="8">
    <source>
        <dbReference type="Pfam" id="PF13178"/>
    </source>
</evidence>
<dbReference type="InterPro" id="IPR025064">
    <property type="entry name" value="DUF4005"/>
</dbReference>
<dbReference type="GO" id="GO:0005516">
    <property type="term" value="F:calmodulin binding"/>
    <property type="evidence" value="ECO:0007669"/>
    <property type="project" value="UniProtKB-KW"/>
</dbReference>
<feature type="compositionally biased region" description="Polar residues" evidence="7">
    <location>
        <begin position="306"/>
        <end position="333"/>
    </location>
</feature>
<evidence type="ECO:0000256" key="7">
    <source>
        <dbReference type="SAM" id="MobiDB-lite"/>
    </source>
</evidence>
<dbReference type="EMBL" id="RDQH01000332">
    <property type="protein sequence ID" value="RXH95843.1"/>
    <property type="molecule type" value="Genomic_DNA"/>
</dbReference>
<name>A0A498JPQ3_MALDO</name>
<dbReference type="PANTHER" id="PTHR32295">
    <property type="entry name" value="IQ-DOMAIN 5-RELATED"/>
    <property type="match status" value="1"/>
</dbReference>
<evidence type="ECO:0000256" key="3">
    <source>
        <dbReference type="ARBA" id="ARBA00022737"/>
    </source>
</evidence>
<organism evidence="9 10">
    <name type="scientific">Malus domestica</name>
    <name type="common">Apple</name>
    <name type="synonym">Pyrus malus</name>
    <dbReference type="NCBI Taxonomy" id="3750"/>
    <lineage>
        <taxon>Eukaryota</taxon>
        <taxon>Viridiplantae</taxon>
        <taxon>Streptophyta</taxon>
        <taxon>Embryophyta</taxon>
        <taxon>Tracheophyta</taxon>
        <taxon>Spermatophyta</taxon>
        <taxon>Magnoliopsida</taxon>
        <taxon>eudicotyledons</taxon>
        <taxon>Gunneridae</taxon>
        <taxon>Pentapetalae</taxon>
        <taxon>rosids</taxon>
        <taxon>fabids</taxon>
        <taxon>Rosales</taxon>
        <taxon>Rosaceae</taxon>
        <taxon>Amygdaloideae</taxon>
        <taxon>Maleae</taxon>
        <taxon>Malus</taxon>
    </lineage>
</organism>
<protein>
    <recommendedName>
        <fullName evidence="8">DUF4005 domain-containing protein</fullName>
    </recommendedName>
</protein>
<feature type="compositionally biased region" description="Basic and acidic residues" evidence="7">
    <location>
        <begin position="20"/>
        <end position="44"/>
    </location>
</feature>
<feature type="region of interest" description="Disordered" evidence="7">
    <location>
        <begin position="349"/>
        <end position="371"/>
    </location>
</feature>
<evidence type="ECO:0000313" key="9">
    <source>
        <dbReference type="EMBL" id="RXH95843.1"/>
    </source>
</evidence>
<evidence type="ECO:0000256" key="2">
    <source>
        <dbReference type="ARBA" id="ARBA00022490"/>
    </source>
</evidence>
<dbReference type="PROSITE" id="PS50096">
    <property type="entry name" value="IQ"/>
    <property type="match status" value="2"/>
</dbReference>
<keyword evidence="4" id="KW-0112">Calmodulin-binding</keyword>
<gene>
    <name evidence="9" type="ORF">DVH24_008343</name>
</gene>
<feature type="compositionally biased region" description="Polar residues" evidence="7">
    <location>
        <begin position="426"/>
        <end position="435"/>
    </location>
</feature>
<feature type="region of interest" description="Disordered" evidence="7">
    <location>
        <begin position="303"/>
        <end position="335"/>
    </location>
</feature>
<evidence type="ECO:0000256" key="5">
    <source>
        <dbReference type="ARBA" id="ARBA00024341"/>
    </source>
</evidence>
<keyword evidence="3" id="KW-0677">Repeat</keyword>
<dbReference type="PANTHER" id="PTHR32295:SF244">
    <property type="entry name" value="PROTEIN IQ-DOMAIN 14-LIKE"/>
    <property type="match status" value="1"/>
</dbReference>
<dbReference type="FunFam" id="1.20.5.190:FF:000062">
    <property type="entry name" value="IQ-domain 11"/>
    <property type="match status" value="1"/>
</dbReference>
<proteinExistence type="inferred from homology"/>